<comment type="caution">
    <text evidence="28">The sequence shown here is derived from an EMBL/GenBank/DDBJ whole genome shotgun (WGS) entry which is preliminary data.</text>
</comment>
<evidence type="ECO:0000256" key="25">
    <source>
        <dbReference type="SAM" id="Phobius"/>
    </source>
</evidence>
<comment type="catalytic activity">
    <reaction evidence="1">
        <text>ATP + protein L-histidine = ADP + protein N-phospho-L-histidine.</text>
        <dbReference type="EC" id="2.7.13.3"/>
    </reaction>
</comment>
<evidence type="ECO:0000256" key="20">
    <source>
        <dbReference type="PIRSR" id="PIRSR026389-1"/>
    </source>
</evidence>
<dbReference type="PANTHER" id="PTHR24423">
    <property type="entry name" value="TWO-COMPONENT SENSOR HISTIDINE KINASE"/>
    <property type="match status" value="1"/>
</dbReference>
<dbReference type="Pfam" id="PF01590">
    <property type="entry name" value="GAF"/>
    <property type="match status" value="1"/>
</dbReference>
<dbReference type="FunFam" id="1.10.287.130:FF:000004">
    <property type="entry name" value="Ethylene receptor 1"/>
    <property type="match status" value="1"/>
</dbReference>
<dbReference type="GO" id="GO:0046872">
    <property type="term" value="F:metal ion binding"/>
    <property type="evidence" value="ECO:0007669"/>
    <property type="project" value="UniProtKB-UniRule"/>
</dbReference>
<dbReference type="InterPro" id="IPR003018">
    <property type="entry name" value="GAF"/>
</dbReference>
<keyword evidence="10 19" id="KW-0418">Kinase</keyword>
<dbReference type="Pfam" id="PF02518">
    <property type="entry name" value="HATPase_c"/>
    <property type="match status" value="1"/>
</dbReference>
<evidence type="ECO:0000256" key="6">
    <source>
        <dbReference type="ARBA" id="ARBA00022692"/>
    </source>
</evidence>
<feature type="binding site" evidence="20">
    <location>
        <position position="505"/>
    </location>
    <ligand>
        <name>ADP</name>
        <dbReference type="ChEBI" id="CHEBI:456216"/>
    </ligand>
</feature>
<dbReference type="CDD" id="cd00082">
    <property type="entry name" value="HisKA"/>
    <property type="match status" value="1"/>
</dbReference>
<dbReference type="SMART" id="SM00448">
    <property type="entry name" value="REC"/>
    <property type="match status" value="1"/>
</dbReference>
<organism evidence="28 29">
    <name type="scientific">Gossypium anomalum</name>
    <dbReference type="NCBI Taxonomy" id="47600"/>
    <lineage>
        <taxon>Eukaryota</taxon>
        <taxon>Viridiplantae</taxon>
        <taxon>Streptophyta</taxon>
        <taxon>Embryophyta</taxon>
        <taxon>Tracheophyta</taxon>
        <taxon>Spermatophyta</taxon>
        <taxon>Magnoliopsida</taxon>
        <taxon>eudicotyledons</taxon>
        <taxon>Gunneridae</taxon>
        <taxon>Pentapetalae</taxon>
        <taxon>rosids</taxon>
        <taxon>malvids</taxon>
        <taxon>Malvales</taxon>
        <taxon>Malvaceae</taxon>
        <taxon>Malvoideae</taxon>
        <taxon>Gossypium</taxon>
    </lineage>
</organism>
<dbReference type="SUPFAM" id="SSF47384">
    <property type="entry name" value="Homodimeric domain of signal transducing histidine kinase"/>
    <property type="match status" value="1"/>
</dbReference>
<dbReference type="InterPro" id="IPR014525">
    <property type="entry name" value="ETR"/>
</dbReference>
<dbReference type="SMART" id="SM00388">
    <property type="entry name" value="HisKA"/>
    <property type="match status" value="1"/>
</dbReference>
<comment type="subcellular location">
    <subcellularLocation>
        <location evidence="2">Endoplasmic reticulum membrane</location>
        <topology evidence="2">Multi-pass membrane protein</topology>
    </subcellularLocation>
</comment>
<evidence type="ECO:0000256" key="8">
    <source>
        <dbReference type="ARBA" id="ARBA00022741"/>
    </source>
</evidence>
<dbReference type="Gene3D" id="3.30.450.40">
    <property type="match status" value="1"/>
</dbReference>
<dbReference type="InterPro" id="IPR036097">
    <property type="entry name" value="HisK_dim/P_sf"/>
</dbReference>
<dbReference type="SUPFAM" id="SSF52172">
    <property type="entry name" value="CheY-like"/>
    <property type="match status" value="1"/>
</dbReference>
<dbReference type="OrthoDB" id="60033at2759"/>
<reference evidence="28 29" key="1">
    <citation type="journal article" date="2021" name="bioRxiv">
        <title>The Gossypium anomalum genome as a resource for cotton improvement and evolutionary analysis of hybrid incompatibility.</title>
        <authorList>
            <person name="Grover C.E."/>
            <person name="Yuan D."/>
            <person name="Arick M.A."/>
            <person name="Miller E.R."/>
            <person name="Hu G."/>
            <person name="Peterson D.G."/>
            <person name="Wendel J.F."/>
            <person name="Udall J.A."/>
        </authorList>
    </citation>
    <scope>NUCLEOTIDE SEQUENCE [LARGE SCALE GENOMIC DNA]</scope>
    <source>
        <strain evidence="28">JFW-Udall</strain>
        <tissue evidence="28">Leaf</tissue>
    </source>
</reference>
<dbReference type="PRINTS" id="PR00344">
    <property type="entry name" value="BCTRLSENSOR"/>
</dbReference>
<comment type="cofactor">
    <cofactor evidence="21">
        <name>Cu cation</name>
        <dbReference type="ChEBI" id="CHEBI:23378"/>
    </cofactor>
    <text evidence="21">Binds 1 copper ion per dimer.</text>
</comment>
<dbReference type="PIRSF" id="PIRSF026389">
    <property type="entry name" value="Ethyln_sen_HK"/>
    <property type="match status" value="1"/>
</dbReference>
<feature type="transmembrane region" description="Helical" evidence="25">
    <location>
        <begin position="20"/>
        <end position="41"/>
    </location>
</feature>
<evidence type="ECO:0000313" key="29">
    <source>
        <dbReference type="Proteomes" id="UP000701853"/>
    </source>
</evidence>
<feature type="binding site" evidence="21">
    <location>
        <position position="69"/>
    </location>
    <ligand>
        <name>Cu cation</name>
        <dbReference type="ChEBI" id="CHEBI:23378"/>
    </ligand>
</feature>
<feature type="cross-link" description="Glycyl lysine isopeptide (Lys-Gly) (interchain with G-Cter in ubiquitin)" evidence="23">
    <location>
        <position position="750"/>
    </location>
</feature>
<dbReference type="InterPro" id="IPR003661">
    <property type="entry name" value="HisK_dim/P_dom"/>
</dbReference>
<dbReference type="AlphaFoldDB" id="A0A8J5ZK16"/>
<evidence type="ECO:0000256" key="11">
    <source>
        <dbReference type="ARBA" id="ARBA00022824"/>
    </source>
</evidence>
<dbReference type="PROSITE" id="PS50109">
    <property type="entry name" value="HIS_KIN"/>
    <property type="match status" value="1"/>
</dbReference>
<dbReference type="InterPro" id="IPR011006">
    <property type="entry name" value="CheY-like_superfamily"/>
</dbReference>
<feature type="disulfide bond" description="Interchain" evidence="22">
    <location>
        <position position="6"/>
    </location>
</feature>
<evidence type="ECO:0000256" key="16">
    <source>
        <dbReference type="ARBA" id="ARBA00023136"/>
    </source>
</evidence>
<evidence type="ECO:0000256" key="18">
    <source>
        <dbReference type="ARBA" id="ARBA00023170"/>
    </source>
</evidence>
<evidence type="ECO:0000256" key="9">
    <source>
        <dbReference type="ARBA" id="ARBA00022745"/>
    </source>
</evidence>
<dbReference type="FunFam" id="3.40.50.2300:FF:000192">
    <property type="entry name" value="Ethylene receptor"/>
    <property type="match status" value="1"/>
</dbReference>
<feature type="binding site" evidence="21">
    <location>
        <position position="65"/>
    </location>
    <ligand>
        <name>Cu cation</name>
        <dbReference type="ChEBI" id="CHEBI:23378"/>
    </ligand>
</feature>
<dbReference type="SMART" id="SM00065">
    <property type="entry name" value="GAF"/>
    <property type="match status" value="1"/>
</dbReference>
<dbReference type="Pfam" id="PF25487">
    <property type="entry name" value="ETR1_N"/>
    <property type="match status" value="1"/>
</dbReference>
<evidence type="ECO:0000256" key="12">
    <source>
        <dbReference type="ARBA" id="ARBA00022840"/>
    </source>
</evidence>
<keyword evidence="4 24" id="KW-0597">Phosphoprotein</keyword>
<dbReference type="InterPro" id="IPR058544">
    <property type="entry name" value="ETR1_N"/>
</dbReference>
<evidence type="ECO:0000256" key="2">
    <source>
        <dbReference type="ARBA" id="ARBA00004477"/>
    </source>
</evidence>
<keyword evidence="9 19" id="KW-0936">Ethylene signaling pathway</keyword>
<evidence type="ECO:0000256" key="7">
    <source>
        <dbReference type="ARBA" id="ARBA00022723"/>
    </source>
</evidence>
<feature type="transmembrane region" description="Helical" evidence="25">
    <location>
        <begin position="546"/>
        <end position="566"/>
    </location>
</feature>
<keyword evidence="29" id="KW-1185">Reference proteome</keyword>
<evidence type="ECO:0000256" key="14">
    <source>
        <dbReference type="ARBA" id="ARBA00023008"/>
    </source>
</evidence>
<comment type="similarity">
    <text evidence="3 19">Belongs to the ethylene receptor family.</text>
</comment>
<dbReference type="Gene3D" id="3.30.565.10">
    <property type="entry name" value="Histidine kinase-like ATPase, C-terminal domain"/>
    <property type="match status" value="1"/>
</dbReference>
<dbReference type="InterPro" id="IPR003594">
    <property type="entry name" value="HATPase_dom"/>
</dbReference>
<feature type="domain" description="Histidine kinase" evidence="26">
    <location>
        <begin position="338"/>
        <end position="545"/>
    </location>
</feature>
<feature type="modified residue" description="4-aspartylphosphate" evidence="24">
    <location>
        <position position="696"/>
    </location>
</feature>
<feature type="domain" description="Response regulatory" evidence="27">
    <location>
        <begin position="648"/>
        <end position="765"/>
    </location>
</feature>
<keyword evidence="5 19" id="KW-0808">Transferase</keyword>
<dbReference type="InterPro" id="IPR001789">
    <property type="entry name" value="Sig_transdc_resp-reg_receiver"/>
</dbReference>
<feature type="transmembrane region" description="Helical" evidence="25">
    <location>
        <begin position="53"/>
        <end position="72"/>
    </location>
</feature>
<dbReference type="SMART" id="SM00387">
    <property type="entry name" value="HATPase_c"/>
    <property type="match status" value="1"/>
</dbReference>
<evidence type="ECO:0000256" key="10">
    <source>
        <dbReference type="ARBA" id="ARBA00022777"/>
    </source>
</evidence>
<keyword evidence="11 19" id="KW-0256">Endoplasmic reticulum</keyword>
<dbReference type="GO" id="GO:0051740">
    <property type="term" value="F:ethylene binding"/>
    <property type="evidence" value="ECO:0007669"/>
    <property type="project" value="UniProtKB-UniRule"/>
</dbReference>
<sequence>MDSCNCIEPQWPPDDLLMKYQYISDFFIALAYFSIPLELIYFVKKSAVFPYRWVLVQFGAFIVLCGATHLINLWTFTMHTRTVAMVMTTAKVFTAVVSCATALMLVHIIPDLLSAAELDREMGLIRTQEETGRHVRMLTHEIRSTLDRHTILKTTLVELGRTLALEECALWMPTRTGLELQLSYTLRQQNPVGYTVPIHLPVINQVFSSSHAVKISPNCPMARIRPAGKYMPGEVVAVRVPLLHLSNFQINDWPELSTKRYALMVLMLPSDSARQWHVHELELVEVVADQVAVALSHAAILEESMRARDLLMEQNVALDLARREAETAIRARNDFLAVMNHEMRTPMHAIIALSSLLQETELTPEQRLMVETILKSSNLLSTLINDVLDLSRLEDGSLQLDLGTFNLFAVFREVLNLIKPIASVKKLHVSLNLAPDLPEYAIGDEKRLMQTILNVVGNAVKFSKEGSISITAFVAKSELLRDSRTPEFFPVPSDNHFYLRVQVKDSGVGISPQDITKLFTKFAQTQSTATRNSGGSGLGLAICKRYTFSVHLVSISVIVVACWLQTNLYTGVFDFLAICLMFYLLYYVIRFVNLMEGHIWIESEGLGKGCTAIFMVKLGIPERLNEPKLPFMPKVPTNHGPTAFPGLKVLVMDENGVSRMVTKGLLVHLGCDVTMVSSSEECLHVVSHEHKVVFMDVCVPGMDGYEVAIRINEKFTKRHERPIIVALTGNTDKVTKENCMRVGMDGVILKPVSLDKMRSVLSDLLEHRVLFEAI</sequence>
<keyword evidence="12 19" id="KW-0067">ATP-binding</keyword>
<evidence type="ECO:0000259" key="26">
    <source>
        <dbReference type="PROSITE" id="PS50109"/>
    </source>
</evidence>
<feature type="binding site" evidence="20">
    <location>
        <position position="521"/>
    </location>
    <ligand>
        <name>ADP</name>
        <dbReference type="ChEBI" id="CHEBI:456216"/>
    </ligand>
</feature>
<name>A0A8J5ZK16_9ROSI</name>
<dbReference type="GO" id="GO:0010105">
    <property type="term" value="P:negative regulation of ethylene-activated signaling pathway"/>
    <property type="evidence" value="ECO:0007669"/>
    <property type="project" value="UniProtKB-ARBA"/>
</dbReference>
<dbReference type="FunFam" id="3.30.565.10:FF:000030">
    <property type="entry name" value="Ethylene receptor 1"/>
    <property type="match status" value="1"/>
</dbReference>
<feature type="disulfide bond" description="Interchain" evidence="22">
    <location>
        <position position="4"/>
    </location>
</feature>
<keyword evidence="16 19" id="KW-0472">Membrane</keyword>
<gene>
    <name evidence="28" type="ORF">CXB51_002200</name>
</gene>
<feature type="binding site" evidence="20">
    <location>
        <begin position="458"/>
        <end position="461"/>
    </location>
    <ligand>
        <name>ADP</name>
        <dbReference type="ChEBI" id="CHEBI:456216"/>
    </ligand>
</feature>
<evidence type="ECO:0000256" key="3">
    <source>
        <dbReference type="ARBA" id="ARBA00009842"/>
    </source>
</evidence>
<dbReference type="PANTHER" id="PTHR24423:SF615">
    <property type="entry name" value="ETHYLENE RECEPTOR 1"/>
    <property type="match status" value="1"/>
</dbReference>
<dbReference type="GO" id="GO:0005524">
    <property type="term" value="F:ATP binding"/>
    <property type="evidence" value="ECO:0007669"/>
    <property type="project" value="UniProtKB-UniRule"/>
</dbReference>
<dbReference type="InterPro" id="IPR029016">
    <property type="entry name" value="GAF-like_dom_sf"/>
</dbReference>
<proteinExistence type="inferred from homology"/>
<feature type="binding site" evidence="20">
    <location>
        <position position="536"/>
    </location>
    <ligand>
        <name>ADP</name>
        <dbReference type="ChEBI" id="CHEBI:456216"/>
    </ligand>
</feature>
<dbReference type="SUPFAM" id="SSF55874">
    <property type="entry name" value="ATPase domain of HSP90 chaperone/DNA topoisomerase II/histidine kinase"/>
    <property type="match status" value="1"/>
</dbReference>
<evidence type="ECO:0000256" key="17">
    <source>
        <dbReference type="ARBA" id="ARBA00023157"/>
    </source>
</evidence>
<keyword evidence="18 19" id="KW-0675">Receptor</keyword>
<dbReference type="SUPFAM" id="SSF55781">
    <property type="entry name" value="GAF domain-like"/>
    <property type="match status" value="1"/>
</dbReference>
<evidence type="ECO:0000256" key="13">
    <source>
        <dbReference type="ARBA" id="ARBA00022989"/>
    </source>
</evidence>
<keyword evidence="13 25" id="KW-1133">Transmembrane helix</keyword>
<dbReference type="GO" id="GO:0000155">
    <property type="term" value="F:phosphorelay sensor kinase activity"/>
    <property type="evidence" value="ECO:0007669"/>
    <property type="project" value="InterPro"/>
</dbReference>
<dbReference type="GO" id="GO:0038199">
    <property type="term" value="F:ethylene receptor activity"/>
    <property type="evidence" value="ECO:0007669"/>
    <property type="project" value="UniProtKB-UniRule"/>
</dbReference>
<dbReference type="InterPro" id="IPR005467">
    <property type="entry name" value="His_kinase_dom"/>
</dbReference>
<dbReference type="InterPro" id="IPR004358">
    <property type="entry name" value="Sig_transdc_His_kin-like_C"/>
</dbReference>
<dbReference type="PROSITE" id="PS50110">
    <property type="entry name" value="RESPONSE_REGULATORY"/>
    <property type="match status" value="1"/>
</dbReference>
<comment type="function">
    <text evidence="19">May act early in the ethylene signal transduction pathway, possibly as an ethylene receptor, or as a regulator of the pathway.</text>
</comment>
<dbReference type="Pfam" id="PF00072">
    <property type="entry name" value="Response_reg"/>
    <property type="match status" value="1"/>
</dbReference>
<keyword evidence="15 19" id="KW-0902">Two-component regulatory system</keyword>
<evidence type="ECO:0000256" key="24">
    <source>
        <dbReference type="PROSITE-ProRule" id="PRU00169"/>
    </source>
</evidence>
<keyword evidence="17 22" id="KW-1015">Disulfide bond</keyword>
<dbReference type="GO" id="GO:0005789">
    <property type="term" value="C:endoplasmic reticulum membrane"/>
    <property type="evidence" value="ECO:0007669"/>
    <property type="project" value="UniProtKB-SubCell"/>
</dbReference>
<evidence type="ECO:0000256" key="15">
    <source>
        <dbReference type="ARBA" id="ARBA00023012"/>
    </source>
</evidence>
<dbReference type="EMBL" id="JAHUZN010000001">
    <property type="protein sequence ID" value="KAG8502276.1"/>
    <property type="molecule type" value="Genomic_DNA"/>
</dbReference>
<dbReference type="Proteomes" id="UP000701853">
    <property type="component" value="Chromosome 1"/>
</dbReference>
<dbReference type="Gene3D" id="1.10.287.130">
    <property type="match status" value="1"/>
</dbReference>
<accession>A0A8J5ZK16</accession>
<feature type="transmembrane region" description="Helical" evidence="25">
    <location>
        <begin position="92"/>
        <end position="113"/>
    </location>
</feature>
<evidence type="ECO:0000256" key="19">
    <source>
        <dbReference type="PIRNR" id="PIRNR026389"/>
    </source>
</evidence>
<protein>
    <recommendedName>
        <fullName evidence="19">Ethylene receptor</fullName>
    </recommendedName>
</protein>
<dbReference type="FunFam" id="3.30.450.40:FF:000026">
    <property type="entry name" value="Ethylene response sensor"/>
    <property type="match status" value="1"/>
</dbReference>
<keyword evidence="6 25" id="KW-0812">Transmembrane</keyword>
<keyword evidence="8 19" id="KW-0547">Nucleotide-binding</keyword>
<feature type="transmembrane region" description="Helical" evidence="25">
    <location>
        <begin position="572"/>
        <end position="589"/>
    </location>
</feature>
<evidence type="ECO:0000256" key="5">
    <source>
        <dbReference type="ARBA" id="ARBA00022679"/>
    </source>
</evidence>
<dbReference type="Gene3D" id="3.40.50.2300">
    <property type="match status" value="1"/>
</dbReference>
<keyword evidence="14 19" id="KW-0186">Copper</keyword>
<dbReference type="CDD" id="cd19933">
    <property type="entry name" value="REC_ETR-like"/>
    <property type="match status" value="1"/>
</dbReference>
<evidence type="ECO:0000259" key="27">
    <source>
        <dbReference type="PROSITE" id="PS50110"/>
    </source>
</evidence>
<evidence type="ECO:0000256" key="1">
    <source>
        <dbReference type="ARBA" id="ARBA00000085"/>
    </source>
</evidence>
<evidence type="ECO:0000313" key="28">
    <source>
        <dbReference type="EMBL" id="KAG8502276.1"/>
    </source>
</evidence>
<dbReference type="Pfam" id="PF00512">
    <property type="entry name" value="HisKA"/>
    <property type="match status" value="1"/>
</dbReference>
<evidence type="ECO:0000256" key="21">
    <source>
        <dbReference type="PIRSR" id="PIRSR026389-2"/>
    </source>
</evidence>
<feature type="binding site" evidence="20">
    <location>
        <position position="540"/>
    </location>
    <ligand>
        <name>ADP</name>
        <dbReference type="ChEBI" id="CHEBI:456216"/>
    </ligand>
</feature>
<dbReference type="InterPro" id="IPR036890">
    <property type="entry name" value="HATPase_C_sf"/>
</dbReference>
<evidence type="ECO:0000256" key="22">
    <source>
        <dbReference type="PIRSR" id="PIRSR026389-3"/>
    </source>
</evidence>
<evidence type="ECO:0000256" key="4">
    <source>
        <dbReference type="ARBA" id="ARBA00022553"/>
    </source>
</evidence>
<keyword evidence="7 19" id="KW-0479">Metal-binding</keyword>
<evidence type="ECO:0000256" key="23">
    <source>
        <dbReference type="PIRSR" id="PIRSR026389-4"/>
    </source>
</evidence>